<dbReference type="Proteomes" id="UP001303373">
    <property type="component" value="Chromosome 1"/>
</dbReference>
<dbReference type="PANTHER" id="PTHR12143:SF43">
    <property type="entry name" value="PUTATIVE-RELATED"/>
    <property type="match status" value="1"/>
</dbReference>
<evidence type="ECO:0000313" key="5">
    <source>
        <dbReference type="Proteomes" id="UP001303373"/>
    </source>
</evidence>
<dbReference type="InterPro" id="IPR050883">
    <property type="entry name" value="PNGase"/>
</dbReference>
<dbReference type="InterPro" id="IPR012939">
    <property type="entry name" value="Glyco_hydro_92"/>
</dbReference>
<dbReference type="GO" id="GO:0005634">
    <property type="term" value="C:nucleus"/>
    <property type="evidence" value="ECO:0007669"/>
    <property type="project" value="TreeGrafter"/>
</dbReference>
<evidence type="ECO:0000259" key="2">
    <source>
        <dbReference type="Pfam" id="PF07971"/>
    </source>
</evidence>
<dbReference type="GO" id="GO:0000224">
    <property type="term" value="F:peptide-N4-(N-acetyl-beta-glucosaminyl)asparagine amidase activity"/>
    <property type="evidence" value="ECO:0007669"/>
    <property type="project" value="TreeGrafter"/>
</dbReference>
<feature type="domain" description="Glycosyl hydrolase family 92" evidence="2">
    <location>
        <begin position="328"/>
        <end position="424"/>
    </location>
</feature>
<evidence type="ECO:0000313" key="4">
    <source>
        <dbReference type="EMBL" id="WPG97259.1"/>
    </source>
</evidence>
<organism evidence="4 5">
    <name type="scientific">Acrodontium crateriforme</name>
    <dbReference type="NCBI Taxonomy" id="150365"/>
    <lineage>
        <taxon>Eukaryota</taxon>
        <taxon>Fungi</taxon>
        <taxon>Dikarya</taxon>
        <taxon>Ascomycota</taxon>
        <taxon>Pezizomycotina</taxon>
        <taxon>Dothideomycetes</taxon>
        <taxon>Dothideomycetidae</taxon>
        <taxon>Mycosphaerellales</taxon>
        <taxon>Teratosphaeriaceae</taxon>
        <taxon>Acrodontium</taxon>
    </lineage>
</organism>
<protein>
    <recommendedName>
        <fullName evidence="6">Glycosyl hydrolase family 92 N-terminal domain-containing protein</fullName>
    </recommendedName>
</protein>
<dbReference type="GO" id="GO:0006516">
    <property type="term" value="P:glycoprotein catabolic process"/>
    <property type="evidence" value="ECO:0007669"/>
    <property type="project" value="TreeGrafter"/>
</dbReference>
<dbReference type="Gene3D" id="3.30.2080.10">
    <property type="entry name" value="GH92 mannosidase domain"/>
    <property type="match status" value="1"/>
</dbReference>
<dbReference type="AlphaFoldDB" id="A0AAQ3LY00"/>
<keyword evidence="5" id="KW-1185">Reference proteome</keyword>
<dbReference type="PANTHER" id="PTHR12143">
    <property type="entry name" value="PEPTIDE N-GLYCANASE PNGASE -RELATED"/>
    <property type="match status" value="1"/>
</dbReference>
<sequence length="425" mass="46983">MRTRWLYLTSLGPVAQGAPYHDDIGVLKWVNPKIGTYGLTPNGNGGMIPSTAPPFAMTRWTPQTRENFISQCPYNDLDRYIHGFQGTHQPAIWMDESGQVVLSPGVGEVKSLFEQRAHAFEKKYERSTAYVYEVQMDARAVEAGKDMTESIYSPVPGGAQPVPSSVSEGANGRTRRGVSKHAEQISCCHNPHYAANNKILAAMTGTSHVGLLNLKFDTPGQEPYVFVQATRKNWTGHIEIDCEAREISGSNNQRQDYALGALPASGFSGYFVSRFSHPFKSHGIADGENILAGVLSGKGSNLGGYVTFGQDVQQVEVRTGVSFVSVKQARRNLDIEAPFSVSFDQVVENLKEAWLEKLGRVTIESVNKTDSAHDQRTLWYTGLFHALQYPSDFSEPLGNGKKTYYSGYTDSVHVENDSYYQSWSI</sequence>
<name>A0AAQ3LY00_9PEZI</name>
<feature type="domain" description="Glycosyl hydrolase family 92 N-terminal" evidence="3">
    <location>
        <begin position="29"/>
        <end position="322"/>
    </location>
</feature>
<evidence type="ECO:0008006" key="6">
    <source>
        <dbReference type="Google" id="ProtNLM"/>
    </source>
</evidence>
<dbReference type="InterPro" id="IPR014718">
    <property type="entry name" value="GH-type_carb-bd"/>
</dbReference>
<gene>
    <name evidence="4" type="ORF">R9X50_00003100</name>
</gene>
<accession>A0AAQ3LY00</accession>
<evidence type="ECO:0000259" key="3">
    <source>
        <dbReference type="Pfam" id="PF17678"/>
    </source>
</evidence>
<dbReference type="InterPro" id="IPR041371">
    <property type="entry name" value="GH92_N"/>
</dbReference>
<dbReference type="Gene3D" id="2.70.98.10">
    <property type="match status" value="2"/>
</dbReference>
<evidence type="ECO:0000256" key="1">
    <source>
        <dbReference type="SAM" id="MobiDB-lite"/>
    </source>
</evidence>
<feature type="region of interest" description="Disordered" evidence="1">
    <location>
        <begin position="154"/>
        <end position="173"/>
    </location>
</feature>
<dbReference type="GO" id="GO:0030246">
    <property type="term" value="F:carbohydrate binding"/>
    <property type="evidence" value="ECO:0007669"/>
    <property type="project" value="InterPro"/>
</dbReference>
<reference evidence="4 5" key="1">
    <citation type="submission" date="2023-11" db="EMBL/GenBank/DDBJ databases">
        <title>An acidophilic fungus is an integral part of prey digestion in a carnivorous sundew plant.</title>
        <authorList>
            <person name="Tsai I.J."/>
        </authorList>
    </citation>
    <scope>NUCLEOTIDE SEQUENCE [LARGE SCALE GENOMIC DNA]</scope>
    <source>
        <strain evidence="4">169a</strain>
    </source>
</reference>
<dbReference type="Pfam" id="PF17678">
    <property type="entry name" value="Glyco_hydro_92N"/>
    <property type="match status" value="1"/>
</dbReference>
<dbReference type="Pfam" id="PF07971">
    <property type="entry name" value="Glyco_hydro_92"/>
    <property type="match status" value="1"/>
</dbReference>
<dbReference type="GO" id="GO:0005829">
    <property type="term" value="C:cytosol"/>
    <property type="evidence" value="ECO:0007669"/>
    <property type="project" value="TreeGrafter"/>
</dbReference>
<proteinExistence type="predicted"/>
<dbReference type="EMBL" id="CP138580">
    <property type="protein sequence ID" value="WPG97259.1"/>
    <property type="molecule type" value="Genomic_DNA"/>
</dbReference>